<dbReference type="RefSeq" id="WP_090040334.1">
    <property type="nucleotide sequence ID" value="NZ_FOKI01000009.1"/>
</dbReference>
<dbReference type="GO" id="GO:0005886">
    <property type="term" value="C:plasma membrane"/>
    <property type="evidence" value="ECO:0007669"/>
    <property type="project" value="UniProtKB-SubCell"/>
</dbReference>
<evidence type="ECO:0000256" key="3">
    <source>
        <dbReference type="ARBA" id="ARBA00022692"/>
    </source>
</evidence>
<evidence type="ECO:0000259" key="7">
    <source>
        <dbReference type="Pfam" id="PF02687"/>
    </source>
</evidence>
<evidence type="ECO:0000256" key="5">
    <source>
        <dbReference type="ARBA" id="ARBA00023136"/>
    </source>
</evidence>
<evidence type="ECO:0000313" key="9">
    <source>
        <dbReference type="EMBL" id="SFB03854.1"/>
    </source>
</evidence>
<feature type="transmembrane region" description="Helical" evidence="6">
    <location>
        <begin position="332"/>
        <end position="354"/>
    </location>
</feature>
<keyword evidence="5 6" id="KW-0472">Membrane</keyword>
<protein>
    <submittedName>
        <fullName evidence="9">Putative ABC transport system permease protein</fullName>
    </submittedName>
</protein>
<keyword evidence="2" id="KW-1003">Cell membrane</keyword>
<name>A0A1I0XSG6_9CLOT</name>
<evidence type="ECO:0000313" key="10">
    <source>
        <dbReference type="Proteomes" id="UP000198619"/>
    </source>
</evidence>
<dbReference type="InterPro" id="IPR025857">
    <property type="entry name" value="MacB_PCD"/>
</dbReference>
<dbReference type="Pfam" id="PF12704">
    <property type="entry name" value="MacB_PCD"/>
    <property type="match status" value="1"/>
</dbReference>
<feature type="domain" description="ABC3 transporter permease C-terminal" evidence="7">
    <location>
        <begin position="249"/>
        <end position="361"/>
    </location>
</feature>
<proteinExistence type="predicted"/>
<evidence type="ECO:0000256" key="4">
    <source>
        <dbReference type="ARBA" id="ARBA00022989"/>
    </source>
</evidence>
<gene>
    <name evidence="9" type="ORF">SAMN04488528_1009135</name>
</gene>
<dbReference type="EMBL" id="FOKI01000009">
    <property type="protein sequence ID" value="SFB03854.1"/>
    <property type="molecule type" value="Genomic_DNA"/>
</dbReference>
<dbReference type="AlphaFoldDB" id="A0A1I0XSG6"/>
<dbReference type="Proteomes" id="UP000198619">
    <property type="component" value="Unassembled WGS sequence"/>
</dbReference>
<dbReference type="InterPro" id="IPR003838">
    <property type="entry name" value="ABC3_permease_C"/>
</dbReference>
<accession>A0A1I0XSG6</accession>
<evidence type="ECO:0000256" key="6">
    <source>
        <dbReference type="SAM" id="Phobius"/>
    </source>
</evidence>
<comment type="subcellular location">
    <subcellularLocation>
        <location evidence="1">Cell membrane</location>
        <topology evidence="1">Multi-pass membrane protein</topology>
    </subcellularLocation>
</comment>
<dbReference type="STRING" id="84698.SAMN04488528_1009135"/>
<keyword evidence="4 6" id="KW-1133">Transmembrane helix</keyword>
<sequence>MKIFFKELFIKPINTIFMCLGLTIAIYCLSAGTCLFTTFYNLYNDKNYLLKESCSAEFIFKENISINNFMNNIEQIDPNVGFITPRFDLEIEKNRTAYLIGLYNYKELNKILPLLEGRFFTEEESMSSEKLALVGGNLADLIYMKNDKKYIKIEKEEFEVIGTIGRKTLSYWGLRIFTPVKSLPNDIYNSEYNSMGLFYPKRMLQEKNYFYDLKNNFSNKNIESIKINELSKEDGIASRVFNNNKSMYISLIFSILLALISILIFSTFWADGLKKNVAIKKILGADNLYIFKQLIYQMLILVIVSSIIAGILNLITLNFLEKLMLAQISFDLTNILSISIATFVFVILNSLWIYKDVLKFNVTNYIK</sequence>
<feature type="transmembrane region" description="Helical" evidence="6">
    <location>
        <begin position="248"/>
        <end position="270"/>
    </location>
</feature>
<evidence type="ECO:0000256" key="2">
    <source>
        <dbReference type="ARBA" id="ARBA00022475"/>
    </source>
</evidence>
<organism evidence="9 10">
    <name type="scientific">Clostridium frigidicarnis</name>
    <dbReference type="NCBI Taxonomy" id="84698"/>
    <lineage>
        <taxon>Bacteria</taxon>
        <taxon>Bacillati</taxon>
        <taxon>Bacillota</taxon>
        <taxon>Clostridia</taxon>
        <taxon>Eubacteriales</taxon>
        <taxon>Clostridiaceae</taxon>
        <taxon>Clostridium</taxon>
    </lineage>
</organism>
<evidence type="ECO:0000256" key="1">
    <source>
        <dbReference type="ARBA" id="ARBA00004651"/>
    </source>
</evidence>
<evidence type="ECO:0000259" key="8">
    <source>
        <dbReference type="Pfam" id="PF12704"/>
    </source>
</evidence>
<keyword evidence="10" id="KW-1185">Reference proteome</keyword>
<feature type="transmembrane region" description="Helical" evidence="6">
    <location>
        <begin position="294"/>
        <end position="320"/>
    </location>
</feature>
<feature type="domain" description="MacB-like periplasmic core" evidence="8">
    <location>
        <begin position="71"/>
        <end position="187"/>
    </location>
</feature>
<dbReference type="Pfam" id="PF02687">
    <property type="entry name" value="FtsX"/>
    <property type="match status" value="1"/>
</dbReference>
<keyword evidence="3 6" id="KW-0812">Transmembrane</keyword>
<dbReference type="OrthoDB" id="1887135at2"/>
<reference evidence="9 10" key="1">
    <citation type="submission" date="2016-10" db="EMBL/GenBank/DDBJ databases">
        <authorList>
            <person name="de Groot N.N."/>
        </authorList>
    </citation>
    <scope>NUCLEOTIDE SEQUENCE [LARGE SCALE GENOMIC DNA]</scope>
    <source>
        <strain evidence="9 10">DSM 12271</strain>
    </source>
</reference>
<feature type="transmembrane region" description="Helical" evidence="6">
    <location>
        <begin position="15"/>
        <end position="43"/>
    </location>
</feature>